<evidence type="ECO:0000256" key="3">
    <source>
        <dbReference type="SAM" id="MobiDB-lite"/>
    </source>
</evidence>
<evidence type="ECO:0000256" key="1">
    <source>
        <dbReference type="ARBA" id="ARBA00007806"/>
    </source>
</evidence>
<dbReference type="CDD" id="cd06597">
    <property type="entry name" value="GH31_transferase_CtsY"/>
    <property type="match status" value="1"/>
</dbReference>
<evidence type="ECO:0000259" key="5">
    <source>
        <dbReference type="Pfam" id="PF13802"/>
    </source>
</evidence>
<comment type="similarity">
    <text evidence="1 2">Belongs to the glycosyl hydrolase 31 family.</text>
</comment>
<proteinExistence type="inferred from homology"/>
<dbReference type="SUPFAM" id="SSF51445">
    <property type="entry name" value="(Trans)glycosidases"/>
    <property type="match status" value="1"/>
</dbReference>
<protein>
    <submittedName>
        <fullName evidence="8">TIM-barrel domain-containing protein</fullName>
    </submittedName>
</protein>
<evidence type="ECO:0000259" key="4">
    <source>
        <dbReference type="Pfam" id="PF01055"/>
    </source>
</evidence>
<dbReference type="Gene3D" id="2.60.40.1180">
    <property type="entry name" value="Golgi alpha-mannosidase II"/>
    <property type="match status" value="1"/>
</dbReference>
<feature type="domain" description="Glycosyl hydrolase family 31 C-terminal" evidence="6">
    <location>
        <begin position="648"/>
        <end position="729"/>
    </location>
</feature>
<dbReference type="Pfam" id="PF21568">
    <property type="entry name" value="AIMA-like_N"/>
    <property type="match status" value="1"/>
</dbReference>
<evidence type="ECO:0000313" key="9">
    <source>
        <dbReference type="Proteomes" id="UP001595816"/>
    </source>
</evidence>
<accession>A0ABV8LWU3</accession>
<dbReference type="InterPro" id="IPR048488">
    <property type="entry name" value="AIMA-like_N"/>
</dbReference>
<dbReference type="Pfam" id="PF01055">
    <property type="entry name" value="Glyco_hydro_31_2nd"/>
    <property type="match status" value="1"/>
</dbReference>
<dbReference type="InterPro" id="IPR017853">
    <property type="entry name" value="GH"/>
</dbReference>
<sequence length="731" mass="80558">MTLSHRPFGTEHPYRHDLDQRVPTRPIAGQAYEIRVLADPSVATVDVVFADGSRVSAQPVDPADVICDFGAPPAPPAGAAGHLTSAANAVPDTGGQTVWVASAVASADTSYVVRGGDFQLGPFDLRPLSWQSTGGTLRTSGIASSVEDVEWLTGSDGPRRVRFALRLSAEEHVVGFGERYHALDQRGEVLDAMVFEQYKRQGHRTYLPMPFALVTGGSAGDWGFHVQTTRRTWYDVGAADPGKLLVEAEIDPADPSLSLRLHRGEPGSIVREFLLETGMPPQPPEWIFRPWMSGNEWNTQERVLAEVRRSLAEQIPVGAVVIEAWSDEATFVAFRDAAYEVHPDGAPHRLADFTFPADGAWPDPKAMIDELHAAGVKVLLWQIPLVPTDRGELTGSASAAAQVAADAATMIDREYAIKEADGRPHHNRGWWFPGALLPDWTNPDARRWWLDKRRYLLEDLGVDGFKTDGGEHAWGHDLQYFDGSRGDAGNNLFAVRYAQAYHDLMGETGTDGVTFSRAGFTGAAAFPAHWAGDENSTWEAFRASITAGLTAGVGGIFFWGWDLAGFSGDVPDAELYLRSAAAACFAPIMQYHSEFNHHREPSVDRTPWNIADRSGTPDVVDGYRRFARLREELVPYLAEQSARSIETGRPLMRPLFFDHPGEPEIWNWPRQWRLGDDLLVAPVTSPGVREWPVYLPEGEWADYFTGVRHTGPAVVTRAAPLDEIPVYRRLS</sequence>
<dbReference type="InterPro" id="IPR025887">
    <property type="entry name" value="Glyco_hydro_31_N_dom"/>
</dbReference>
<dbReference type="EMBL" id="JBHSAY010000022">
    <property type="protein sequence ID" value="MFC4135527.1"/>
    <property type="molecule type" value="Genomic_DNA"/>
</dbReference>
<feature type="region of interest" description="Disordered" evidence="3">
    <location>
        <begin position="1"/>
        <end position="21"/>
    </location>
</feature>
<name>A0ABV8LWU3_9ACTN</name>
<dbReference type="InterPro" id="IPR011013">
    <property type="entry name" value="Gal_mutarotase_sf_dom"/>
</dbReference>
<dbReference type="PANTHER" id="PTHR43863:SF2">
    <property type="entry name" value="MALTASE-GLUCOAMYLASE"/>
    <property type="match status" value="1"/>
</dbReference>
<dbReference type="Gene3D" id="2.60.40.1760">
    <property type="entry name" value="glycosyl hydrolase (family 31)"/>
    <property type="match status" value="1"/>
</dbReference>
<dbReference type="Gene3D" id="2.60.40.10">
    <property type="entry name" value="Immunoglobulins"/>
    <property type="match status" value="1"/>
</dbReference>
<dbReference type="Pfam" id="PF21365">
    <property type="entry name" value="Glyco_hydro_31_3rd"/>
    <property type="match status" value="1"/>
</dbReference>
<dbReference type="Pfam" id="PF13802">
    <property type="entry name" value="Gal_mutarotas_2"/>
    <property type="match status" value="1"/>
</dbReference>
<dbReference type="PANTHER" id="PTHR43863">
    <property type="entry name" value="HYDROLASE, PUTATIVE (AFU_ORTHOLOGUE AFUA_1G03140)-RELATED"/>
    <property type="match status" value="1"/>
</dbReference>
<dbReference type="Gene3D" id="3.20.20.80">
    <property type="entry name" value="Glycosidases"/>
    <property type="match status" value="1"/>
</dbReference>
<keyword evidence="2" id="KW-0326">Glycosidase</keyword>
<feature type="compositionally biased region" description="Basic and acidic residues" evidence="3">
    <location>
        <begin position="8"/>
        <end position="21"/>
    </location>
</feature>
<dbReference type="InterPro" id="IPR000322">
    <property type="entry name" value="Glyco_hydro_31_TIM"/>
</dbReference>
<evidence type="ECO:0000256" key="2">
    <source>
        <dbReference type="RuleBase" id="RU361185"/>
    </source>
</evidence>
<evidence type="ECO:0000259" key="6">
    <source>
        <dbReference type="Pfam" id="PF21365"/>
    </source>
</evidence>
<dbReference type="InterPro" id="IPR013780">
    <property type="entry name" value="Glyco_hydro_b"/>
</dbReference>
<comment type="caution">
    <text evidence="8">The sequence shown here is derived from an EMBL/GenBank/DDBJ whole genome shotgun (WGS) entry which is preliminary data.</text>
</comment>
<evidence type="ECO:0000259" key="7">
    <source>
        <dbReference type="Pfam" id="PF21568"/>
    </source>
</evidence>
<feature type="domain" description="1,3-alpha-isomaltosidase-like N-terminal" evidence="7">
    <location>
        <begin position="9"/>
        <end position="112"/>
    </location>
</feature>
<keyword evidence="9" id="KW-1185">Reference proteome</keyword>
<keyword evidence="2" id="KW-0378">Hydrolase</keyword>
<feature type="domain" description="Glycoside hydrolase family 31 N-terminal" evidence="5">
    <location>
        <begin position="155"/>
        <end position="235"/>
    </location>
</feature>
<dbReference type="InterPro" id="IPR051816">
    <property type="entry name" value="Glycosyl_Hydrolase_31"/>
</dbReference>
<organism evidence="8 9">
    <name type="scientific">Hamadaea flava</name>
    <dbReference type="NCBI Taxonomy" id="1742688"/>
    <lineage>
        <taxon>Bacteria</taxon>
        <taxon>Bacillati</taxon>
        <taxon>Actinomycetota</taxon>
        <taxon>Actinomycetes</taxon>
        <taxon>Micromonosporales</taxon>
        <taxon>Micromonosporaceae</taxon>
        <taxon>Hamadaea</taxon>
    </lineage>
</organism>
<gene>
    <name evidence="8" type="ORF">ACFOZ4_33350</name>
</gene>
<feature type="domain" description="Glycoside hydrolase family 31 TIM barrel" evidence="4">
    <location>
        <begin position="280"/>
        <end position="638"/>
    </location>
</feature>
<dbReference type="Proteomes" id="UP001595816">
    <property type="component" value="Unassembled WGS sequence"/>
</dbReference>
<dbReference type="InterPro" id="IPR048395">
    <property type="entry name" value="Glyco_hydro_31_C"/>
</dbReference>
<dbReference type="CDD" id="cd14752">
    <property type="entry name" value="GH31_N"/>
    <property type="match status" value="1"/>
</dbReference>
<dbReference type="InterPro" id="IPR013783">
    <property type="entry name" value="Ig-like_fold"/>
</dbReference>
<evidence type="ECO:0000313" key="8">
    <source>
        <dbReference type="EMBL" id="MFC4135527.1"/>
    </source>
</evidence>
<dbReference type="SUPFAM" id="SSF74650">
    <property type="entry name" value="Galactose mutarotase-like"/>
    <property type="match status" value="1"/>
</dbReference>
<dbReference type="RefSeq" id="WP_253756156.1">
    <property type="nucleotide sequence ID" value="NZ_JAMZDZ010000001.1"/>
</dbReference>
<reference evidence="9" key="1">
    <citation type="journal article" date="2019" name="Int. J. Syst. Evol. Microbiol.">
        <title>The Global Catalogue of Microorganisms (GCM) 10K type strain sequencing project: providing services to taxonomists for standard genome sequencing and annotation.</title>
        <authorList>
            <consortium name="The Broad Institute Genomics Platform"/>
            <consortium name="The Broad Institute Genome Sequencing Center for Infectious Disease"/>
            <person name="Wu L."/>
            <person name="Ma J."/>
        </authorList>
    </citation>
    <scope>NUCLEOTIDE SEQUENCE [LARGE SCALE GENOMIC DNA]</scope>
    <source>
        <strain evidence="9">CGMCC 4.7289</strain>
    </source>
</reference>
<dbReference type="SUPFAM" id="SSF51011">
    <property type="entry name" value="Glycosyl hydrolase domain"/>
    <property type="match status" value="1"/>
</dbReference>